<comment type="caution">
    <text evidence="2">The sequence shown here is derived from an EMBL/GenBank/DDBJ whole genome shotgun (WGS) entry which is preliminary data.</text>
</comment>
<keyword evidence="3" id="KW-1185">Reference proteome</keyword>
<keyword evidence="1" id="KW-1133">Transmembrane helix</keyword>
<name>A0A3N1PKZ9_9GAMM</name>
<keyword evidence="1" id="KW-0472">Membrane</keyword>
<dbReference type="RefSeq" id="WP_123421172.1">
    <property type="nucleotide sequence ID" value="NZ_RJUL01000003.1"/>
</dbReference>
<sequence>MKPSEEQLQAYLDDELAAAERAMVDDYLARNPEAAEQLARYRRDAEALRQELTALPQAANPALHPFAVRRELKARRRRRFATAATLVLALGGGWLGGSQWQSHLYAKATLPMNDAVEAYKLFSQAPGDAISQAQLTALFNDHFKGASLPPELSNYGLKRVSAELMATAEGPAAMVLYRNDEGQALLYFIRPPGPRHHLLPKGQRQDGGLLARYWSDSDFNYALVSPHDSPLVPSGPFGSI</sequence>
<keyword evidence="1" id="KW-0812">Transmembrane</keyword>
<organism evidence="2 3">
    <name type="scientific">Gallaecimonas pentaromativorans</name>
    <dbReference type="NCBI Taxonomy" id="584787"/>
    <lineage>
        <taxon>Bacteria</taxon>
        <taxon>Pseudomonadati</taxon>
        <taxon>Pseudomonadota</taxon>
        <taxon>Gammaproteobacteria</taxon>
        <taxon>Enterobacterales</taxon>
        <taxon>Gallaecimonadaceae</taxon>
        <taxon>Gallaecimonas</taxon>
    </lineage>
</organism>
<feature type="transmembrane region" description="Helical" evidence="1">
    <location>
        <begin position="80"/>
        <end position="97"/>
    </location>
</feature>
<gene>
    <name evidence="2" type="ORF">EDC28_103404</name>
</gene>
<dbReference type="AlphaFoldDB" id="A0A3N1PKZ9"/>
<proteinExistence type="predicted"/>
<dbReference type="STRING" id="584787.GCA_001247655_00019"/>
<accession>A0A3N1PKZ9</accession>
<dbReference type="EMBL" id="RJUL01000003">
    <property type="protein sequence ID" value="ROQ28809.1"/>
    <property type="molecule type" value="Genomic_DNA"/>
</dbReference>
<protein>
    <submittedName>
        <fullName evidence="2">Anti-sigma factor RsiW</fullName>
    </submittedName>
</protein>
<dbReference type="Proteomes" id="UP000268033">
    <property type="component" value="Unassembled WGS sequence"/>
</dbReference>
<reference evidence="2 3" key="1">
    <citation type="submission" date="2018-11" db="EMBL/GenBank/DDBJ databases">
        <title>Genomic Encyclopedia of Type Strains, Phase IV (KMG-IV): sequencing the most valuable type-strain genomes for metagenomic binning, comparative biology and taxonomic classification.</title>
        <authorList>
            <person name="Goeker M."/>
        </authorList>
    </citation>
    <scope>NUCLEOTIDE SEQUENCE [LARGE SCALE GENOMIC DNA]</scope>
    <source>
        <strain evidence="2 3">DSM 21945</strain>
    </source>
</reference>
<evidence type="ECO:0000256" key="1">
    <source>
        <dbReference type="SAM" id="Phobius"/>
    </source>
</evidence>
<evidence type="ECO:0000313" key="3">
    <source>
        <dbReference type="Proteomes" id="UP000268033"/>
    </source>
</evidence>
<evidence type="ECO:0000313" key="2">
    <source>
        <dbReference type="EMBL" id="ROQ28809.1"/>
    </source>
</evidence>